<keyword evidence="7 8" id="KW-0472">Membrane</keyword>
<evidence type="ECO:0000256" key="1">
    <source>
        <dbReference type="ARBA" id="ARBA00004651"/>
    </source>
</evidence>
<organism evidence="9 10">
    <name type="scientific">Turicimonas muris</name>
    <dbReference type="NCBI Taxonomy" id="1796652"/>
    <lineage>
        <taxon>Bacteria</taxon>
        <taxon>Pseudomonadati</taxon>
        <taxon>Pseudomonadota</taxon>
        <taxon>Betaproteobacteria</taxon>
        <taxon>Burkholderiales</taxon>
        <taxon>Sutterellaceae</taxon>
        <taxon>Turicimonas</taxon>
    </lineage>
</organism>
<evidence type="ECO:0000313" key="10">
    <source>
        <dbReference type="Proteomes" id="UP000214610"/>
    </source>
</evidence>
<evidence type="ECO:0000256" key="2">
    <source>
        <dbReference type="ARBA" id="ARBA00007776"/>
    </source>
</evidence>
<gene>
    <name evidence="9" type="ORF">ADH67_09200</name>
</gene>
<dbReference type="GO" id="GO:0008360">
    <property type="term" value="P:regulation of cell shape"/>
    <property type="evidence" value="ECO:0007669"/>
    <property type="project" value="UniProtKB-KW"/>
</dbReference>
<dbReference type="InterPro" id="IPR026034">
    <property type="entry name" value="MreD_proteobac"/>
</dbReference>
<evidence type="ECO:0000256" key="4">
    <source>
        <dbReference type="ARBA" id="ARBA00022692"/>
    </source>
</evidence>
<keyword evidence="10" id="KW-1185">Reference proteome</keyword>
<dbReference type="Pfam" id="PF04093">
    <property type="entry name" value="MreD"/>
    <property type="match status" value="1"/>
</dbReference>
<evidence type="ECO:0000256" key="7">
    <source>
        <dbReference type="ARBA" id="ARBA00023136"/>
    </source>
</evidence>
<comment type="caution">
    <text evidence="9">The sequence shown here is derived from an EMBL/GenBank/DDBJ whole genome shotgun (WGS) entry which is preliminary data.</text>
</comment>
<dbReference type="RefSeq" id="WP_066594443.1">
    <property type="nucleotide sequence ID" value="NZ_CAJTBZ010000010.1"/>
</dbReference>
<reference evidence="10" key="1">
    <citation type="submission" date="2017-05" db="EMBL/GenBank/DDBJ databases">
        <title>Improved OligoMM genomes.</title>
        <authorList>
            <person name="Garzetti D."/>
        </authorList>
    </citation>
    <scope>NUCLEOTIDE SEQUENCE [LARGE SCALE GENOMIC DNA]</scope>
    <source>
        <strain evidence="10">YL45</strain>
    </source>
</reference>
<sequence length="176" mass="20377">MSEFSKGYETRRRPDRTFFDPAFSSNYWIYGSIAISWGIGLLPLTEWPFFPNLLVMTLVFWGIYQPQKIYYWLAFLLGLLVDTDSAAVFGQNSLAFCLVVFCAEAMSQRLQWLQPVGQAINILPVFMILPILLVIESFCFGSLQIDWGWFTRALMGVVLWPAWCFILTRRFISLKS</sequence>
<dbReference type="GeneID" id="78362281"/>
<protein>
    <submittedName>
        <fullName evidence="9">Rod shape-determining protein MreD</fullName>
    </submittedName>
</protein>
<dbReference type="InterPro" id="IPR007227">
    <property type="entry name" value="Cell_shape_determining_MreD"/>
</dbReference>
<name>A0A227KHZ1_9BURK</name>
<comment type="subcellular location">
    <subcellularLocation>
        <location evidence="1">Cell membrane</location>
        <topology evidence="1">Multi-pass membrane protein</topology>
    </subcellularLocation>
</comment>
<evidence type="ECO:0000256" key="5">
    <source>
        <dbReference type="ARBA" id="ARBA00022960"/>
    </source>
</evidence>
<comment type="similarity">
    <text evidence="2">Belongs to the MreD family.</text>
</comment>
<evidence type="ECO:0000313" key="9">
    <source>
        <dbReference type="EMBL" id="OXE47321.1"/>
    </source>
</evidence>
<keyword evidence="5" id="KW-0133">Cell shape</keyword>
<evidence type="ECO:0000256" key="6">
    <source>
        <dbReference type="ARBA" id="ARBA00022989"/>
    </source>
</evidence>
<keyword evidence="3" id="KW-1003">Cell membrane</keyword>
<dbReference type="AlphaFoldDB" id="A0A227KHZ1"/>
<dbReference type="PANTHER" id="PTHR37484:SF1">
    <property type="entry name" value="ROD SHAPE-DETERMINING PROTEIN MRED"/>
    <property type="match status" value="1"/>
</dbReference>
<keyword evidence="4 8" id="KW-0812">Transmembrane</keyword>
<dbReference type="PANTHER" id="PTHR37484">
    <property type="entry name" value="ROD SHAPE-DETERMINING PROTEIN MRED"/>
    <property type="match status" value="1"/>
</dbReference>
<proteinExistence type="inferred from homology"/>
<dbReference type="Proteomes" id="UP000214610">
    <property type="component" value="Unassembled WGS sequence"/>
</dbReference>
<feature type="transmembrane region" description="Helical" evidence="8">
    <location>
        <begin position="49"/>
        <end position="66"/>
    </location>
</feature>
<accession>A0A227KHZ1</accession>
<evidence type="ECO:0000256" key="3">
    <source>
        <dbReference type="ARBA" id="ARBA00022475"/>
    </source>
</evidence>
<dbReference type="GO" id="GO:0005886">
    <property type="term" value="C:plasma membrane"/>
    <property type="evidence" value="ECO:0007669"/>
    <property type="project" value="UniProtKB-SubCell"/>
</dbReference>
<dbReference type="EMBL" id="NHMP01000005">
    <property type="protein sequence ID" value="OXE47321.1"/>
    <property type="molecule type" value="Genomic_DNA"/>
</dbReference>
<evidence type="ECO:0000256" key="8">
    <source>
        <dbReference type="SAM" id="Phobius"/>
    </source>
</evidence>
<keyword evidence="6 8" id="KW-1133">Transmembrane helix</keyword>
<feature type="transmembrane region" description="Helical" evidence="8">
    <location>
        <begin position="149"/>
        <end position="168"/>
    </location>
</feature>
<dbReference type="NCBIfam" id="TIGR03426">
    <property type="entry name" value="shape_MreD"/>
    <property type="match status" value="1"/>
</dbReference>
<feature type="transmembrane region" description="Helical" evidence="8">
    <location>
        <begin position="119"/>
        <end position="143"/>
    </location>
</feature>
<feature type="transmembrane region" description="Helical" evidence="8">
    <location>
        <begin position="27"/>
        <end position="44"/>
    </location>
</feature>